<protein>
    <submittedName>
        <fullName evidence="2">Uncharacterized protein</fullName>
    </submittedName>
</protein>
<dbReference type="InterPro" id="IPR009069">
    <property type="entry name" value="Cys_alpha_HP_mot_SF"/>
</dbReference>
<evidence type="ECO:0000256" key="1">
    <source>
        <dbReference type="SAM" id="MobiDB-lite"/>
    </source>
</evidence>
<dbReference type="RefSeq" id="XP_029231072.1">
    <property type="nucleotide sequence ID" value="XM_029368807.1"/>
</dbReference>
<keyword evidence="3" id="KW-1185">Reference proteome</keyword>
<dbReference type="AlphaFoldDB" id="A0A3R7M3F7"/>
<proteinExistence type="predicted"/>
<dbReference type="OrthoDB" id="248439at2759"/>
<dbReference type="GeneID" id="40315482"/>
<evidence type="ECO:0000313" key="2">
    <source>
        <dbReference type="EMBL" id="RNF25866.1"/>
    </source>
</evidence>
<organism evidence="2 3">
    <name type="scientific">Trypanosoma conorhini</name>
    <dbReference type="NCBI Taxonomy" id="83891"/>
    <lineage>
        <taxon>Eukaryota</taxon>
        <taxon>Discoba</taxon>
        <taxon>Euglenozoa</taxon>
        <taxon>Kinetoplastea</taxon>
        <taxon>Metakinetoplastina</taxon>
        <taxon>Trypanosomatida</taxon>
        <taxon>Trypanosomatidae</taxon>
        <taxon>Trypanosoma</taxon>
    </lineage>
</organism>
<dbReference type="Proteomes" id="UP000284403">
    <property type="component" value="Unassembled WGS sequence"/>
</dbReference>
<feature type="compositionally biased region" description="Basic and acidic residues" evidence="1">
    <location>
        <begin position="19"/>
        <end position="33"/>
    </location>
</feature>
<feature type="region of interest" description="Disordered" evidence="1">
    <location>
        <begin position="1"/>
        <end position="33"/>
    </location>
</feature>
<gene>
    <name evidence="2" type="ORF">Tco025E_01871</name>
</gene>
<dbReference type="SUPFAM" id="SSF47072">
    <property type="entry name" value="Cysteine alpha-hairpin motif"/>
    <property type="match status" value="1"/>
</dbReference>
<name>A0A3R7M3F7_9TRYP</name>
<reference evidence="2 3" key="1">
    <citation type="journal article" date="2018" name="BMC Genomics">
        <title>Genomic comparison of Trypanosoma conorhini and Trypanosoma rangeli to Trypanosoma cruzi strains of high and low virulence.</title>
        <authorList>
            <person name="Bradwell K.R."/>
            <person name="Koparde V.N."/>
            <person name="Matveyev A.V."/>
            <person name="Serrano M.G."/>
            <person name="Alves J.M."/>
            <person name="Parikh H."/>
            <person name="Huang B."/>
            <person name="Lee V."/>
            <person name="Espinosa-Alvarez O."/>
            <person name="Ortiz P.A."/>
            <person name="Costa-Martins A.G."/>
            <person name="Teixeira M.M."/>
            <person name="Buck G.A."/>
        </authorList>
    </citation>
    <scope>NUCLEOTIDE SEQUENCE [LARGE SCALE GENOMIC DNA]</scope>
    <source>
        <strain evidence="2 3">025E</strain>
    </source>
</reference>
<evidence type="ECO:0000313" key="3">
    <source>
        <dbReference type="Proteomes" id="UP000284403"/>
    </source>
</evidence>
<comment type="caution">
    <text evidence="2">The sequence shown here is derived from an EMBL/GenBank/DDBJ whole genome shotgun (WGS) entry which is preliminary data.</text>
</comment>
<sequence length="108" mass="12101">MTTSESAPAHSGAAVPGENPERHTRAHTHVSDIGDSKKTVAFKEFRRSWLTPFFGANEPEPELSWGSAHPCKVFSRHVHECLEQHDNNVDFCQTKLALLQSCLDEFNI</sequence>
<dbReference type="EMBL" id="MKKU01000068">
    <property type="protein sequence ID" value="RNF25866.1"/>
    <property type="molecule type" value="Genomic_DNA"/>
</dbReference>
<accession>A0A3R7M3F7</accession>